<keyword evidence="2" id="KW-1185">Reference proteome</keyword>
<name>A0AAD6SGE4_9AGAR</name>
<sequence length="50" mass="5612">MRDFPQELVDLVLDNVAAGTADTKDIGICGAVCMRWLPRSRKHLFSHLTI</sequence>
<evidence type="ECO:0000313" key="2">
    <source>
        <dbReference type="Proteomes" id="UP001218188"/>
    </source>
</evidence>
<dbReference type="AlphaFoldDB" id="A0AAD6SGE4"/>
<gene>
    <name evidence="1" type="ORF">C8F04DRAFT_965152</name>
</gene>
<dbReference type="Proteomes" id="UP001218188">
    <property type="component" value="Unassembled WGS sequence"/>
</dbReference>
<comment type="caution">
    <text evidence="1">The sequence shown here is derived from an EMBL/GenBank/DDBJ whole genome shotgun (WGS) entry which is preliminary data.</text>
</comment>
<accession>A0AAD6SGE4</accession>
<feature type="non-terminal residue" evidence="1">
    <location>
        <position position="50"/>
    </location>
</feature>
<reference evidence="1" key="1">
    <citation type="submission" date="2023-03" db="EMBL/GenBank/DDBJ databases">
        <title>Massive genome expansion in bonnet fungi (Mycena s.s.) driven by repeated elements and novel gene families across ecological guilds.</title>
        <authorList>
            <consortium name="Lawrence Berkeley National Laboratory"/>
            <person name="Harder C.B."/>
            <person name="Miyauchi S."/>
            <person name="Viragh M."/>
            <person name="Kuo A."/>
            <person name="Thoen E."/>
            <person name="Andreopoulos B."/>
            <person name="Lu D."/>
            <person name="Skrede I."/>
            <person name="Drula E."/>
            <person name="Henrissat B."/>
            <person name="Morin E."/>
            <person name="Kohler A."/>
            <person name="Barry K."/>
            <person name="LaButti K."/>
            <person name="Morin E."/>
            <person name="Salamov A."/>
            <person name="Lipzen A."/>
            <person name="Mereny Z."/>
            <person name="Hegedus B."/>
            <person name="Baldrian P."/>
            <person name="Stursova M."/>
            <person name="Weitz H."/>
            <person name="Taylor A."/>
            <person name="Grigoriev I.V."/>
            <person name="Nagy L.G."/>
            <person name="Martin F."/>
            <person name="Kauserud H."/>
        </authorList>
    </citation>
    <scope>NUCLEOTIDE SEQUENCE</scope>
    <source>
        <strain evidence="1">CBHHK200</strain>
    </source>
</reference>
<dbReference type="EMBL" id="JARJCM010000123">
    <property type="protein sequence ID" value="KAJ7027499.1"/>
    <property type="molecule type" value="Genomic_DNA"/>
</dbReference>
<evidence type="ECO:0000313" key="1">
    <source>
        <dbReference type="EMBL" id="KAJ7027499.1"/>
    </source>
</evidence>
<protein>
    <submittedName>
        <fullName evidence="1">Uncharacterized protein</fullName>
    </submittedName>
</protein>
<proteinExistence type="predicted"/>
<organism evidence="1 2">
    <name type="scientific">Mycena alexandri</name>
    <dbReference type="NCBI Taxonomy" id="1745969"/>
    <lineage>
        <taxon>Eukaryota</taxon>
        <taxon>Fungi</taxon>
        <taxon>Dikarya</taxon>
        <taxon>Basidiomycota</taxon>
        <taxon>Agaricomycotina</taxon>
        <taxon>Agaricomycetes</taxon>
        <taxon>Agaricomycetidae</taxon>
        <taxon>Agaricales</taxon>
        <taxon>Marasmiineae</taxon>
        <taxon>Mycenaceae</taxon>
        <taxon>Mycena</taxon>
    </lineage>
</organism>